<proteinExistence type="predicted"/>
<dbReference type="Proteomes" id="UP001500518">
    <property type="component" value="Unassembled WGS sequence"/>
</dbReference>
<name>A0ABP9JZU8_9SPHN</name>
<organism evidence="1 2">
    <name type="scientific">Erythrobacter westpacificensis</name>
    <dbReference type="NCBI Taxonomy" id="1055231"/>
    <lineage>
        <taxon>Bacteria</taxon>
        <taxon>Pseudomonadati</taxon>
        <taxon>Pseudomonadota</taxon>
        <taxon>Alphaproteobacteria</taxon>
        <taxon>Sphingomonadales</taxon>
        <taxon>Erythrobacteraceae</taxon>
        <taxon>Erythrobacter/Porphyrobacter group</taxon>
        <taxon>Erythrobacter</taxon>
    </lineage>
</organism>
<comment type="caution">
    <text evidence="1">The sequence shown here is derived from an EMBL/GenBank/DDBJ whole genome shotgun (WGS) entry which is preliminary data.</text>
</comment>
<keyword evidence="2" id="KW-1185">Reference proteome</keyword>
<evidence type="ECO:0000313" key="1">
    <source>
        <dbReference type="EMBL" id="GAA5048328.1"/>
    </source>
</evidence>
<dbReference type="EMBL" id="BAABHV010000005">
    <property type="protein sequence ID" value="GAA5048328.1"/>
    <property type="molecule type" value="Genomic_DNA"/>
</dbReference>
<sequence length="263" mass="29637">MSESSAKALTIMRGWAWLSGDPDGNTWPLWKPIGEAINRLAMEGIERPQNVLIELLRDGELVAEGDYRWRKYQWGRHYSVEEVNSPIKKRQWENLANLLEAERQELKMGGFLLDSVELTNLGEASSYPYECEFEFGRFSLSLCPPDTPDTDRAYYEESFSAWDVQVRPANLDFEMEDSEEESASSRTSRGGRPPAKWWPEFAEELALYVYEEGIPEGTGHEGQSAMIDGIFARMAAAGMGEPSRATVQPVINAVLARTRSAGN</sequence>
<reference evidence="2" key="1">
    <citation type="journal article" date="2019" name="Int. J. Syst. Evol. Microbiol.">
        <title>The Global Catalogue of Microorganisms (GCM) 10K type strain sequencing project: providing services to taxonomists for standard genome sequencing and annotation.</title>
        <authorList>
            <consortium name="The Broad Institute Genomics Platform"/>
            <consortium name="The Broad Institute Genome Sequencing Center for Infectious Disease"/>
            <person name="Wu L."/>
            <person name="Ma J."/>
        </authorList>
    </citation>
    <scope>NUCLEOTIDE SEQUENCE [LARGE SCALE GENOMIC DNA]</scope>
    <source>
        <strain evidence="2">JCM 18014</strain>
    </source>
</reference>
<accession>A0ABP9JZU8</accession>
<evidence type="ECO:0000313" key="2">
    <source>
        <dbReference type="Proteomes" id="UP001500518"/>
    </source>
</evidence>
<protein>
    <submittedName>
        <fullName evidence="1">Uncharacterized protein</fullName>
    </submittedName>
</protein>
<gene>
    <name evidence="1" type="ORF">GCM10023208_05430</name>
</gene>
<dbReference type="RefSeq" id="WP_346031602.1">
    <property type="nucleotide sequence ID" value="NZ_BAABHV010000005.1"/>
</dbReference>